<feature type="domain" description="VWFA" evidence="2">
    <location>
        <begin position="423"/>
        <end position="602"/>
    </location>
</feature>
<comment type="caution">
    <text evidence="3">The sequence shown here is derived from an EMBL/GenBank/DDBJ whole genome shotgun (WGS) entry which is preliminary data.</text>
</comment>
<dbReference type="InterPro" id="IPR027417">
    <property type="entry name" value="P-loop_NTPase"/>
</dbReference>
<dbReference type="AlphaFoldDB" id="A0A8J4HAT7"/>
<dbReference type="NCBIfam" id="NF009943">
    <property type="entry name" value="PRK13406.1"/>
    <property type="match status" value="1"/>
</dbReference>
<name>A0A8J4HAT7_9PROT</name>
<accession>A0A8J4HAT7</accession>
<evidence type="ECO:0000313" key="3">
    <source>
        <dbReference type="EMBL" id="HGC42888.1"/>
    </source>
</evidence>
<reference evidence="3" key="1">
    <citation type="journal article" date="2020" name="mSystems">
        <title>Genome- and Community-Level Interaction Insights into Carbon Utilization and Element Cycling Functions of Hydrothermarchaeota in Hydrothermal Sediment.</title>
        <authorList>
            <person name="Zhou Z."/>
            <person name="Liu Y."/>
            <person name="Xu W."/>
            <person name="Pan J."/>
            <person name="Luo Z.H."/>
            <person name="Li M."/>
        </authorList>
    </citation>
    <scope>NUCLEOTIDE SEQUENCE</scope>
    <source>
        <strain evidence="3">SpSt-997</strain>
    </source>
</reference>
<dbReference type="Pfam" id="PF17863">
    <property type="entry name" value="AAA_lid_2"/>
    <property type="match status" value="1"/>
</dbReference>
<dbReference type="SUPFAM" id="SSF53300">
    <property type="entry name" value="vWA-like"/>
    <property type="match status" value="1"/>
</dbReference>
<feature type="compositionally biased region" description="Pro residues" evidence="1">
    <location>
        <begin position="284"/>
        <end position="294"/>
    </location>
</feature>
<dbReference type="PANTHER" id="PTHR43473">
    <property type="entry name" value="MAGNESIUM-CHELATASE SUBUNIT CHLD, CHLOROPLASTIC"/>
    <property type="match status" value="1"/>
</dbReference>
<organism evidence="3">
    <name type="scientific">Acidicaldus sp</name>
    <dbReference type="NCBI Taxonomy" id="1872105"/>
    <lineage>
        <taxon>Bacteria</taxon>
        <taxon>Pseudomonadati</taxon>
        <taxon>Pseudomonadota</taxon>
        <taxon>Alphaproteobacteria</taxon>
        <taxon>Acetobacterales</taxon>
        <taxon>Acetobacteraceae</taxon>
        <taxon>Acidicaldus</taxon>
    </lineage>
</organism>
<feature type="compositionally biased region" description="Pro residues" evidence="1">
    <location>
        <begin position="257"/>
        <end position="274"/>
    </location>
</feature>
<dbReference type="PANTHER" id="PTHR43473:SF2">
    <property type="entry name" value="MAGNESIUM-CHELATASE SUBUNIT CHLD, CHLOROPLASTIC"/>
    <property type="match status" value="1"/>
</dbReference>
<evidence type="ECO:0000256" key="1">
    <source>
        <dbReference type="SAM" id="MobiDB-lite"/>
    </source>
</evidence>
<dbReference type="Gene3D" id="3.40.50.300">
    <property type="entry name" value="P-loop containing nucleotide triphosphate hydrolases"/>
    <property type="match status" value="1"/>
</dbReference>
<proteinExistence type="predicted"/>
<dbReference type="Gene3D" id="3.40.50.410">
    <property type="entry name" value="von Willebrand factor, type A domain"/>
    <property type="match status" value="1"/>
</dbReference>
<dbReference type="PROSITE" id="PS50234">
    <property type="entry name" value="VWFA"/>
    <property type="match status" value="1"/>
</dbReference>
<dbReference type="InterPro" id="IPR036465">
    <property type="entry name" value="vWFA_dom_sf"/>
</dbReference>
<dbReference type="InterPro" id="IPR002035">
    <property type="entry name" value="VWF_A"/>
</dbReference>
<dbReference type="Pfam" id="PF13519">
    <property type="entry name" value="VWA_2"/>
    <property type="match status" value="1"/>
</dbReference>
<protein>
    <submittedName>
        <fullName evidence="3">Magnesium chelatase subunit D</fullName>
    </submittedName>
</protein>
<dbReference type="SUPFAM" id="SSF52540">
    <property type="entry name" value="P-loop containing nucleoside triphosphate hydrolases"/>
    <property type="match status" value="1"/>
</dbReference>
<dbReference type="SMART" id="SM00327">
    <property type="entry name" value="VWA"/>
    <property type="match status" value="1"/>
</dbReference>
<gene>
    <name evidence="3" type="ORF">ENY07_06675</name>
</gene>
<sequence length="607" mass="62354">MTTAAAWADAMLAIRLFAIAPCALGGIALRAAAGPVRERWLAELRTVLPATTRLRRMPPGIDDARLLGGLDLVATLACGRPRVERGLLAEADLGVVLVPMAERLPPGTAARLSLALDTGEVALERDGLARRFPARIGVIALDEGADGDERLAAGLADRLAFPLDLTALSLAGTEREPHDPRALAAAGDIFPRVVAGEGVITGLCEAALRLGIVAPRATLLALRVARALAALAGRETVAAADAAGAVRLVLAPRAGPAAPPATPPPAADTEPPPDQAEAGAGAETPPPPPPPPDDASPETTPDLDQLATSATAEQVLAAVEAALPAGLLARLLPADNGARRGPSAAGRAGTLHCARQRGRAIGVESGDPRAGRRLSLIETLRAAAPWQRLRAAAVGAPGGKRQRLFLTRDDFRVIRFHQPRQSTTIFAVDASGSAALHRLAEAKGAVECLLADCYVRRDQVALIAFRGREAEILLPPTGALARARRSLAACPGGGATPLAAGIDAARQLAEAERRRGRTPVLVLLTDGRANIGRGGATGRGVAEADALAAARALRAIRLAALLVDTAPRPQPLTERLAGEMGAAYLALPHVEPERLSAAARAVGAGAR</sequence>
<dbReference type="Gene3D" id="1.10.8.80">
    <property type="entry name" value="Magnesium chelatase subunit I, C-Terminal domain"/>
    <property type="match status" value="1"/>
</dbReference>
<evidence type="ECO:0000259" key="2">
    <source>
        <dbReference type="PROSITE" id="PS50234"/>
    </source>
</evidence>
<dbReference type="InterPro" id="IPR041628">
    <property type="entry name" value="ChlI/MoxR_AAA_lid"/>
</dbReference>
<dbReference type="EMBL" id="DTQM01000123">
    <property type="protein sequence ID" value="HGC42888.1"/>
    <property type="molecule type" value="Genomic_DNA"/>
</dbReference>
<feature type="region of interest" description="Disordered" evidence="1">
    <location>
        <begin position="255"/>
        <end position="302"/>
    </location>
</feature>